<evidence type="ECO:0000256" key="13">
    <source>
        <dbReference type="SAM" id="Phobius"/>
    </source>
</evidence>
<dbReference type="PANTHER" id="PTHR11923">
    <property type="entry name" value="SCAVENGER RECEPTOR CLASS B TYPE-1 SR-B1"/>
    <property type="match status" value="1"/>
</dbReference>
<keyword evidence="10" id="KW-0325">Glycoprotein</keyword>
<proteinExistence type="evidence at transcript level"/>
<gene>
    <name evidence="14" type="primary">SCRB12</name>
</gene>
<evidence type="ECO:0000256" key="9">
    <source>
        <dbReference type="ARBA" id="ARBA00023170"/>
    </source>
</evidence>
<dbReference type="Pfam" id="PF01130">
    <property type="entry name" value="CD36"/>
    <property type="match status" value="1"/>
</dbReference>
<dbReference type="InterPro" id="IPR002159">
    <property type="entry name" value="CD36_fam"/>
</dbReference>
<evidence type="ECO:0000256" key="4">
    <source>
        <dbReference type="ARBA" id="ARBA00022475"/>
    </source>
</evidence>
<reference evidence="14" key="1">
    <citation type="submission" date="2020-03" db="EMBL/GenBank/DDBJ databases">
        <authorList>
            <person name="Xie L."/>
        </authorList>
    </citation>
    <scope>NUCLEOTIDE SEQUENCE</scope>
</reference>
<dbReference type="EMBL" id="MT160176">
    <property type="protein sequence ID" value="QRG28740.1"/>
    <property type="molecule type" value="mRNA"/>
</dbReference>
<sequence length="511" mass="57913">MCLTHITNSKYNIILLESTNRLNIMLCKGKLVITMVLGVVFIILPIISTLLDPVTILVNHNTRVTENSFMFELFQKEVEGAHVSLYIFNVTNADRFMDGKDHKLKVEEVGPFTYAEIRQNVDIDLNEESGELEFTPRMKLRFIPEESVADPEDVNITVPNLALLSATSLLSTYPSWIQQGYNFLVSQQNYHSISSFNVHSYLWGYNDPLIALANKLVPGLIYFDKLGIIDRLYENKTMYRMKVGITDIDRFSIKTLKKYIRETDWAKHSPLECYNFTDTYEGVSYPPGLTLETPLNLFRIGVCRALDLEFQDKIAMDYGAEAWQYKISDRTFTKDCNTNKGVCGMLDLSNCTYGIPIAMSRAHFLDTDPKLYERIEGISPDPKIHDSILLIEPKIGFTLSTTLSLQMNINLGDISFNEATHSFSNMVLPVAYIKVVQQDVFSELDYVLKLIHTTGPNILITIDIILFLIGVILLAYSGVVAYKNKCCDKQTKSAHIPNEKQSAPLIGCHST</sequence>
<evidence type="ECO:0000256" key="2">
    <source>
        <dbReference type="ARBA" id="ARBA00004651"/>
    </source>
</evidence>
<dbReference type="GO" id="GO:0005737">
    <property type="term" value="C:cytoplasm"/>
    <property type="evidence" value="ECO:0007669"/>
    <property type="project" value="TreeGrafter"/>
</dbReference>
<evidence type="ECO:0000256" key="6">
    <source>
        <dbReference type="ARBA" id="ARBA00022989"/>
    </source>
</evidence>
<keyword evidence="6 13" id="KW-1133">Transmembrane helix</keyword>
<keyword evidence="5 13" id="KW-0812">Transmembrane</keyword>
<organism evidence="14">
    <name type="scientific">Antheraea pernyi</name>
    <name type="common">Chinese oak silk moth</name>
    <name type="synonym">Bombyx pernyi</name>
    <dbReference type="NCBI Taxonomy" id="7119"/>
    <lineage>
        <taxon>Eukaryota</taxon>
        <taxon>Metazoa</taxon>
        <taxon>Ecdysozoa</taxon>
        <taxon>Arthropoda</taxon>
        <taxon>Hexapoda</taxon>
        <taxon>Insecta</taxon>
        <taxon>Pterygota</taxon>
        <taxon>Neoptera</taxon>
        <taxon>Endopterygota</taxon>
        <taxon>Lepidoptera</taxon>
        <taxon>Glossata</taxon>
        <taxon>Ditrysia</taxon>
        <taxon>Bombycoidea</taxon>
        <taxon>Saturniidae</taxon>
        <taxon>Saturniinae</taxon>
        <taxon>Saturniini</taxon>
        <taxon>Antheraea</taxon>
    </lineage>
</organism>
<evidence type="ECO:0000256" key="7">
    <source>
        <dbReference type="ARBA" id="ARBA00023136"/>
    </source>
</evidence>
<dbReference type="AlphaFoldDB" id="A0A890C9R5"/>
<evidence type="ECO:0000256" key="3">
    <source>
        <dbReference type="ARBA" id="ARBA00010532"/>
    </source>
</evidence>
<keyword evidence="4" id="KW-1003">Cell membrane</keyword>
<evidence type="ECO:0000313" key="14">
    <source>
        <dbReference type="EMBL" id="QRG28740.1"/>
    </source>
</evidence>
<name>A0A890C9R5_ANTPE</name>
<comment type="similarity">
    <text evidence="3">Belongs to the CD36 family.</text>
</comment>
<dbReference type="GO" id="GO:0005044">
    <property type="term" value="F:scavenger receptor activity"/>
    <property type="evidence" value="ECO:0007669"/>
    <property type="project" value="TreeGrafter"/>
</dbReference>
<accession>A0A890C9R5</accession>
<evidence type="ECO:0000256" key="10">
    <source>
        <dbReference type="ARBA" id="ARBA00023180"/>
    </source>
</evidence>
<dbReference type="GO" id="GO:0005901">
    <property type="term" value="C:caveola"/>
    <property type="evidence" value="ECO:0007669"/>
    <property type="project" value="UniProtKB-SubCell"/>
</dbReference>
<evidence type="ECO:0000256" key="8">
    <source>
        <dbReference type="ARBA" id="ARBA00023157"/>
    </source>
</evidence>
<evidence type="ECO:0000256" key="1">
    <source>
        <dbReference type="ARBA" id="ARBA00004189"/>
    </source>
</evidence>
<keyword evidence="9 14" id="KW-0675">Receptor</keyword>
<evidence type="ECO:0000256" key="5">
    <source>
        <dbReference type="ARBA" id="ARBA00022692"/>
    </source>
</evidence>
<feature type="transmembrane region" description="Helical" evidence="13">
    <location>
        <begin position="458"/>
        <end position="482"/>
    </location>
</feature>
<dbReference type="PRINTS" id="PR01609">
    <property type="entry name" value="CD36FAMILY"/>
</dbReference>
<dbReference type="PANTHER" id="PTHR11923:SF110">
    <property type="entry name" value="SCAVENGER RECEPTOR CLASS B MEMBER 1"/>
    <property type="match status" value="1"/>
</dbReference>
<comment type="subcellular location">
    <subcellularLocation>
        <location evidence="2">Cell membrane</location>
        <topology evidence="2">Multi-pass membrane protein</topology>
    </subcellularLocation>
    <subcellularLocation>
        <location evidence="1">Membrane</location>
        <location evidence="1">Caveola</location>
        <topology evidence="1">Multi-pass membrane protein</topology>
    </subcellularLocation>
</comment>
<evidence type="ECO:0000256" key="11">
    <source>
        <dbReference type="ARBA" id="ARBA00040821"/>
    </source>
</evidence>
<protein>
    <recommendedName>
        <fullName evidence="11">Scavenger receptor class B member 1</fullName>
    </recommendedName>
    <alternativeName>
        <fullName evidence="12">SR-BI</fullName>
    </alternativeName>
</protein>
<feature type="transmembrane region" description="Helical" evidence="13">
    <location>
        <begin position="31"/>
        <end position="51"/>
    </location>
</feature>
<keyword evidence="8" id="KW-1015">Disulfide bond</keyword>
<evidence type="ECO:0000256" key="12">
    <source>
        <dbReference type="ARBA" id="ARBA00042244"/>
    </source>
</evidence>
<keyword evidence="7 13" id="KW-0472">Membrane</keyword>